<protein>
    <submittedName>
        <fullName evidence="5">AAA_6 domain-containing protein</fullName>
    </submittedName>
</protein>
<dbReference type="AlphaFoldDB" id="A0A0R3WWJ0"/>
<sequence>MFFFDVYYSGSSVRHSPSSSSGESPSTTGKVDSEEGGEGMATDAGGVMEVMQETVRQLQHQVRCLQAENAFLQRAVDRCSLATSESDKASVGSASASGAFPLVANPLRTELFAVTHEFGQRFVPVFLKMSYKEISALQNDEVQNVRLTTAPSSPNHHYLPSSGLQVQQMNCTSNIRKRLLSEDLGPDTMSHFHLLGRMCLDVSAPDLLAKVKNLFHIYLRYLDSDDEIGLNADSISSICVKMTPQSINSGQPPKEVQILSHGNNDAVTGIDPGYEILHIVITLHENAYALEKPIAPSLLNPLAVSSIAWISLLSASLLSKLIESLLANKCVVIYGPKGSGKLEFGRILVDSMAKM</sequence>
<dbReference type="STRING" id="6205.A0A0R3WWJ0"/>
<dbReference type="Proteomes" id="UP000274429">
    <property type="component" value="Unassembled WGS sequence"/>
</dbReference>
<evidence type="ECO:0000313" key="3">
    <source>
        <dbReference type="EMBL" id="VDM26304.1"/>
    </source>
</evidence>
<accession>A0A0R3WWJ0</accession>
<dbReference type="OrthoDB" id="6267848at2759"/>
<feature type="coiled-coil region" evidence="1">
    <location>
        <begin position="48"/>
        <end position="75"/>
    </location>
</feature>
<keyword evidence="4" id="KW-1185">Reference proteome</keyword>
<evidence type="ECO:0000313" key="5">
    <source>
        <dbReference type="WBParaSite" id="TTAC_0000513001-mRNA-1"/>
    </source>
</evidence>
<proteinExistence type="predicted"/>
<dbReference type="WBParaSite" id="TTAC_0000513001-mRNA-1">
    <property type="protein sequence ID" value="TTAC_0000513001-mRNA-1"/>
    <property type="gene ID" value="TTAC_0000513001"/>
</dbReference>
<reference evidence="3 4" key="2">
    <citation type="submission" date="2018-11" db="EMBL/GenBank/DDBJ databases">
        <authorList>
            <consortium name="Pathogen Informatics"/>
        </authorList>
    </citation>
    <scope>NUCLEOTIDE SEQUENCE [LARGE SCALE GENOMIC DNA]</scope>
</reference>
<evidence type="ECO:0000313" key="4">
    <source>
        <dbReference type="Proteomes" id="UP000274429"/>
    </source>
</evidence>
<organism evidence="5">
    <name type="scientific">Hydatigena taeniaeformis</name>
    <name type="common">Feline tapeworm</name>
    <name type="synonym">Taenia taeniaeformis</name>
    <dbReference type="NCBI Taxonomy" id="6205"/>
    <lineage>
        <taxon>Eukaryota</taxon>
        <taxon>Metazoa</taxon>
        <taxon>Spiralia</taxon>
        <taxon>Lophotrochozoa</taxon>
        <taxon>Platyhelminthes</taxon>
        <taxon>Cestoda</taxon>
        <taxon>Eucestoda</taxon>
        <taxon>Cyclophyllidea</taxon>
        <taxon>Taeniidae</taxon>
        <taxon>Hydatigera</taxon>
    </lineage>
</organism>
<reference evidence="5" key="1">
    <citation type="submission" date="2017-02" db="UniProtKB">
        <authorList>
            <consortium name="WormBaseParasite"/>
        </authorList>
    </citation>
    <scope>IDENTIFICATION</scope>
</reference>
<name>A0A0R3WWJ0_HYDTA</name>
<keyword evidence="1" id="KW-0175">Coiled coil</keyword>
<evidence type="ECO:0000256" key="1">
    <source>
        <dbReference type="SAM" id="Coils"/>
    </source>
</evidence>
<dbReference type="EMBL" id="UYWX01006301">
    <property type="protein sequence ID" value="VDM26304.1"/>
    <property type="molecule type" value="Genomic_DNA"/>
</dbReference>
<feature type="compositionally biased region" description="Low complexity" evidence="2">
    <location>
        <begin position="9"/>
        <end position="26"/>
    </location>
</feature>
<feature type="region of interest" description="Disordered" evidence="2">
    <location>
        <begin position="9"/>
        <end position="42"/>
    </location>
</feature>
<evidence type="ECO:0000256" key="2">
    <source>
        <dbReference type="SAM" id="MobiDB-lite"/>
    </source>
</evidence>
<gene>
    <name evidence="3" type="ORF">TTAC_LOCUS5117</name>
</gene>